<proteinExistence type="inferred from homology"/>
<evidence type="ECO:0000256" key="3">
    <source>
        <dbReference type="ARBA" id="ARBA00022801"/>
    </source>
</evidence>
<sequence length="312" mass="34653">MGKTSSKEEATEAHDLMDRVENEGPGAIVKHVRENLDRWKTEELKIGISGRIKTGKSTFINAVLGLRPNQPGAAKSGSGNTTQHVTPYPHPRNDKIVLFDFPGVGTEEHPKSKYMTKVNASECRFTDVGEFSQLLNHMENNISSLKFESILFSISAISKEVIEKKYQKLKSRVRTVSVGAAAISAEPIPIIDLVINIKLLIYELNHYIDTFGITMDIIESLPAEVKERLNVWSILTKSGTALVVFITQQIGKAAAVVESLADFVFPIIGSLISAPTTYFIVRNFLSKHLDQMKEDAIIVYDNVLHAQTHLHN</sequence>
<dbReference type="PANTHER" id="PTHR32341">
    <property type="entry name" value="INTERFERON-INDUCIBLE GTPASE"/>
    <property type="match status" value="1"/>
</dbReference>
<evidence type="ECO:0000313" key="8">
    <source>
        <dbReference type="Proteomes" id="UP000596742"/>
    </source>
</evidence>
<dbReference type="GO" id="GO:0005525">
    <property type="term" value="F:GTP binding"/>
    <property type="evidence" value="ECO:0007669"/>
    <property type="project" value="UniProtKB-KW"/>
</dbReference>
<dbReference type="EMBL" id="UYJE01010259">
    <property type="protein sequence ID" value="VDI81456.1"/>
    <property type="molecule type" value="Genomic_DNA"/>
</dbReference>
<feature type="region of interest" description="Disordered" evidence="5">
    <location>
        <begin position="70"/>
        <end position="89"/>
    </location>
</feature>
<dbReference type="GO" id="GO:0016020">
    <property type="term" value="C:membrane"/>
    <property type="evidence" value="ECO:0007669"/>
    <property type="project" value="InterPro"/>
</dbReference>
<dbReference type="Proteomes" id="UP000596742">
    <property type="component" value="Unassembled WGS sequence"/>
</dbReference>
<feature type="region of interest" description="Disordered" evidence="5">
    <location>
        <begin position="1"/>
        <end position="25"/>
    </location>
</feature>
<protein>
    <recommendedName>
        <fullName evidence="6">IRG-type G domain-containing protein</fullName>
    </recommendedName>
</protein>
<dbReference type="AlphaFoldDB" id="A0A8B6HMD9"/>
<keyword evidence="3" id="KW-0378">Hydrolase</keyword>
<evidence type="ECO:0000256" key="1">
    <source>
        <dbReference type="ARBA" id="ARBA00005429"/>
    </source>
</evidence>
<name>A0A8B6HMD9_MYTGA</name>
<keyword evidence="4" id="KW-0342">GTP-binding</keyword>
<organism evidence="7 8">
    <name type="scientific">Mytilus galloprovincialis</name>
    <name type="common">Mediterranean mussel</name>
    <dbReference type="NCBI Taxonomy" id="29158"/>
    <lineage>
        <taxon>Eukaryota</taxon>
        <taxon>Metazoa</taxon>
        <taxon>Spiralia</taxon>
        <taxon>Lophotrochozoa</taxon>
        <taxon>Mollusca</taxon>
        <taxon>Bivalvia</taxon>
        <taxon>Autobranchia</taxon>
        <taxon>Pteriomorphia</taxon>
        <taxon>Mytilida</taxon>
        <taxon>Mytiloidea</taxon>
        <taxon>Mytilidae</taxon>
        <taxon>Mytilinae</taxon>
        <taxon>Mytilus</taxon>
    </lineage>
</organism>
<keyword evidence="2" id="KW-0547">Nucleotide-binding</keyword>
<comment type="similarity">
    <text evidence="1">Belongs to the TRAFAC class dynamin-like GTPase superfamily. IRG family.</text>
</comment>
<dbReference type="GO" id="GO:0016787">
    <property type="term" value="F:hydrolase activity"/>
    <property type="evidence" value="ECO:0007669"/>
    <property type="project" value="UniProtKB-KW"/>
</dbReference>
<accession>A0A8B6HMD9</accession>
<comment type="caution">
    <text evidence="7">The sequence shown here is derived from an EMBL/GenBank/DDBJ whole genome shotgun (WGS) entry which is preliminary data.</text>
</comment>
<dbReference type="SUPFAM" id="SSF52540">
    <property type="entry name" value="P-loop containing nucleoside triphosphate hydrolases"/>
    <property type="match status" value="1"/>
</dbReference>
<keyword evidence="8" id="KW-1185">Reference proteome</keyword>
<dbReference type="InterPro" id="IPR051515">
    <property type="entry name" value="IRG"/>
</dbReference>
<reference evidence="7" key="1">
    <citation type="submission" date="2018-11" db="EMBL/GenBank/DDBJ databases">
        <authorList>
            <person name="Alioto T."/>
            <person name="Alioto T."/>
        </authorList>
    </citation>
    <scope>NUCLEOTIDE SEQUENCE</scope>
</reference>
<feature type="compositionally biased region" description="Basic and acidic residues" evidence="5">
    <location>
        <begin position="1"/>
        <end position="22"/>
    </location>
</feature>
<evidence type="ECO:0000256" key="2">
    <source>
        <dbReference type="ARBA" id="ARBA00022741"/>
    </source>
</evidence>
<evidence type="ECO:0000259" key="6">
    <source>
        <dbReference type="PROSITE" id="PS51716"/>
    </source>
</evidence>
<gene>
    <name evidence="7" type="ORF">MGAL_10B055414</name>
</gene>
<dbReference type="OrthoDB" id="422720at2759"/>
<dbReference type="InterPro" id="IPR007743">
    <property type="entry name" value="Immunity-related_GTPase-like"/>
</dbReference>
<dbReference type="Gene3D" id="3.40.50.300">
    <property type="entry name" value="P-loop containing nucleotide triphosphate hydrolases"/>
    <property type="match status" value="1"/>
</dbReference>
<evidence type="ECO:0000256" key="4">
    <source>
        <dbReference type="ARBA" id="ARBA00023134"/>
    </source>
</evidence>
<dbReference type="InterPro" id="IPR027417">
    <property type="entry name" value="P-loop_NTPase"/>
</dbReference>
<evidence type="ECO:0000256" key="5">
    <source>
        <dbReference type="SAM" id="MobiDB-lite"/>
    </source>
</evidence>
<dbReference type="PROSITE" id="PS51716">
    <property type="entry name" value="G_IRG"/>
    <property type="match status" value="1"/>
</dbReference>
<feature type="domain" description="IRG-type G" evidence="6">
    <location>
        <begin position="42"/>
        <end position="125"/>
    </location>
</feature>
<evidence type="ECO:0000313" key="7">
    <source>
        <dbReference type="EMBL" id="VDI81456.1"/>
    </source>
</evidence>
<dbReference type="Pfam" id="PF05049">
    <property type="entry name" value="IIGP"/>
    <property type="match status" value="1"/>
</dbReference>
<dbReference type="PANTHER" id="PTHR32341:SF10">
    <property type="entry name" value="INTERFERON-INDUCIBLE GTPASE 5"/>
    <property type="match status" value="1"/>
</dbReference>
<dbReference type="InterPro" id="IPR030385">
    <property type="entry name" value="G_IRG_dom"/>
</dbReference>